<dbReference type="KEGG" id="kpnu:LI86_01115"/>
<evidence type="ECO:0000313" key="8">
    <source>
        <dbReference type="EMBL" id="RBZ18821.1"/>
    </source>
</evidence>
<dbReference type="RefSeq" id="WP_004145206.1">
    <property type="nucleotide sequence ID" value="NZ_ABLUVU020000003.1"/>
</dbReference>
<proteinExistence type="predicted"/>
<dbReference type="Proteomes" id="UP000031820">
    <property type="component" value="Unassembled WGS sequence"/>
</dbReference>
<dbReference type="EMBL" id="CP063008">
    <property type="protein sequence ID" value="QOU52053.1"/>
    <property type="molecule type" value="Genomic_DNA"/>
</dbReference>
<reference evidence="3 20" key="9">
    <citation type="submission" date="2019-07" db="EMBL/GenBank/DDBJ databases">
        <title>Genome sequence of OXA-232-producing Klebsiella pneumoniae ST23 from septicemic neonate.</title>
        <authorList>
            <person name="Mukherjee S."/>
            <person name="Naha S."/>
            <person name="Bhadury P."/>
            <person name="Basu S."/>
        </authorList>
    </citation>
    <scope>NUCLEOTIDE SEQUENCE [LARGE SCALE GENOMIC DNA]</scope>
    <source>
        <strain evidence="3 20">EN5275</strain>
    </source>
</reference>
<reference evidence="6 22" key="13">
    <citation type="submission" date="2020-12" db="EMBL/GenBank/DDBJ databases">
        <title>The complete genome of Klebsiella pneumoniae strain 090374.</title>
        <authorList>
            <person name="Wei L."/>
            <person name="Wen H."/>
            <person name="Liu L."/>
            <person name="Feng Y."/>
            <person name="Zong Z."/>
        </authorList>
    </citation>
    <scope>NUCLEOTIDE SEQUENCE [LARGE SCALE GENOMIC DNA]</scope>
    <source>
        <strain evidence="6 22">WCHKP090374</strain>
    </source>
</reference>
<sequence length="59" mass="7114">MAGSFSPAVDKTWRLRILPQFMSRSQSILRRLSEKISLSVHFYRIKEKLKWFRFILSLI</sequence>
<dbReference type="EMBL" id="SMTN01000018">
    <property type="protein sequence ID" value="TDJ97451.1"/>
    <property type="molecule type" value="Genomic_DNA"/>
</dbReference>
<evidence type="ECO:0000313" key="11">
    <source>
        <dbReference type="EMBL" id="RRF07009.1"/>
    </source>
</evidence>
<accession>A0A0F7IZW2</accession>
<evidence type="ECO:0000313" key="12">
    <source>
        <dbReference type="EMBL" id="TDJ97451.1"/>
    </source>
</evidence>
<evidence type="ECO:0000313" key="23">
    <source>
        <dbReference type="Proteomes" id="UP000595568"/>
    </source>
</evidence>
<dbReference type="EMBL" id="MPYG04000060">
    <property type="protein sequence ID" value="ROH00388.1"/>
    <property type="molecule type" value="Genomic_DNA"/>
</dbReference>
<dbReference type="AlphaFoldDB" id="A0A0F7IZW2"/>
<reference evidence="8" key="4">
    <citation type="submission" date="2018-08" db="EMBL/GenBank/DDBJ databases">
        <title>Klebsiella pneumoniae genome sequencing and assembly.</title>
        <authorList>
            <person name="Martins R.C.R."/>
            <person name="Perdigao-Neto L.V."/>
            <person name="Costa S.F."/>
            <person name="Levin A.S.S."/>
        </authorList>
    </citation>
    <scope>NUCLEOTIDE SEQUENCE</scope>
    <source>
        <strain evidence="8">BC_5001</strain>
    </source>
</reference>
<dbReference type="EMBL" id="JAUUIA010000023">
    <property type="protein sequence ID" value="MDP0969766.1"/>
    <property type="molecule type" value="Genomic_DNA"/>
</dbReference>
<dbReference type="EMBL" id="VSSY01000007">
    <property type="protein sequence ID" value="TYL79719.1"/>
    <property type="molecule type" value="Genomic_DNA"/>
</dbReference>
<reference evidence="1 14" key="1">
    <citation type="submission" date="2014-10" db="EMBL/GenBank/DDBJ databases">
        <title>Plasmid movement, recombination, and chromosomal integration amongst multidrug resistant commensal Escherichia coli clones within a single commercial turkey flock.</title>
        <authorList>
            <person name="Lang K."/>
            <person name="Dorn K."/>
            <person name="Danzeisen J."/>
            <person name="Johnson T."/>
        </authorList>
    </citation>
    <scope>NUCLEOTIDE SEQUENCE [LARGE SCALE GENOMIC DNA]</scope>
    <source>
        <strain evidence="1 14">UMNturkey9</strain>
    </source>
</reference>
<reference evidence="12 17" key="8">
    <citation type="submission" date="2019-03" db="EMBL/GenBank/DDBJ databases">
        <title>Multidrug-Resistant Klebsiella pneumoniae Clinical Bloodstream Isolates in Shanghai, China.</title>
        <authorList>
            <person name="Wang S."/>
        </authorList>
    </citation>
    <scope>NUCLEOTIDE SEQUENCE [LARGE SCALE GENOMIC DNA]</scope>
    <source>
        <strain evidence="12 17">RJ1071</strain>
    </source>
</reference>
<evidence type="ECO:0000313" key="19">
    <source>
        <dbReference type="Proteomes" id="UP000439817"/>
    </source>
</evidence>
<evidence type="ECO:0000313" key="4">
    <source>
        <dbReference type="EMBL" id="NGN71614.1"/>
    </source>
</evidence>
<reference evidence="8" key="3">
    <citation type="submission" date="2018-07" db="EMBL/GenBank/DDBJ databases">
        <authorList>
            <person name="Martins R.C."/>
            <person name="Perdigao-Neto L.V."/>
            <person name="Costa S.F."/>
            <person name="Levin A.S.S."/>
        </authorList>
    </citation>
    <scope>NUCLEOTIDE SEQUENCE</scope>
    <source>
        <strain evidence="8">BC_5001</strain>
    </source>
</reference>
<evidence type="ECO:0000313" key="6">
    <source>
        <dbReference type="EMBL" id="QQL33868.1"/>
    </source>
</evidence>
<dbReference type="EMBL" id="JAAKYD010000004">
    <property type="protein sequence ID" value="NGN71614.1"/>
    <property type="molecule type" value="Genomic_DNA"/>
</dbReference>
<evidence type="ECO:0000313" key="15">
    <source>
        <dbReference type="Proteomes" id="UP000275975"/>
    </source>
</evidence>
<dbReference type="Proteomes" id="UP000283322">
    <property type="component" value="Unassembled WGS sequence"/>
</dbReference>
<evidence type="ECO:0000313" key="10">
    <source>
        <dbReference type="EMBL" id="ROH00388.1"/>
    </source>
</evidence>
<dbReference type="Proteomes" id="UP000253559">
    <property type="component" value="Unassembled WGS sequence"/>
</dbReference>
<evidence type="ECO:0000313" key="13">
    <source>
        <dbReference type="EMBL" id="TYL79719.1"/>
    </source>
</evidence>
<evidence type="ECO:0000313" key="7">
    <source>
        <dbReference type="EMBL" id="QQZ71839.1"/>
    </source>
</evidence>
<organism evidence="13 18">
    <name type="scientific">Klebsiella pneumoniae</name>
    <dbReference type="NCBI Taxonomy" id="573"/>
    <lineage>
        <taxon>Bacteria</taxon>
        <taxon>Pseudomonadati</taxon>
        <taxon>Pseudomonadota</taxon>
        <taxon>Gammaproteobacteria</taxon>
        <taxon>Enterobacterales</taxon>
        <taxon>Enterobacteriaceae</taxon>
        <taxon>Klebsiella/Raoultella group</taxon>
        <taxon>Klebsiella</taxon>
        <taxon>Klebsiella pneumoniae complex</taxon>
    </lineage>
</organism>
<evidence type="ECO:0000313" key="16">
    <source>
        <dbReference type="Proteomes" id="UP000283322"/>
    </source>
</evidence>
<dbReference type="EMBL" id="QRCF01000007">
    <property type="protein sequence ID" value="RDT94087.1"/>
    <property type="molecule type" value="Genomic_DNA"/>
</dbReference>
<dbReference type="Proteomes" id="UP001244490">
    <property type="component" value="Unassembled WGS sequence"/>
</dbReference>
<evidence type="ECO:0000313" key="22">
    <source>
        <dbReference type="Proteomes" id="UP000532829"/>
    </source>
</evidence>
<reference evidence="13 18" key="10">
    <citation type="submission" date="2019-08" db="EMBL/GenBank/DDBJ databases">
        <title>Phenotypic and genetic characterization of extended-spectrum b-lactamase-producing hypermucoviscous Klebsiella pneumoniae from Chile.</title>
        <authorList>
            <person name="Morales-Leon F."/>
            <person name="Caro C."/>
            <person name="Opazo-Capurro A."/>
            <person name="Lincopan N."/>
            <person name="Dominguez-Yevenes M."/>
            <person name="Lima C."/>
            <person name="Bello-Toledo H."/>
            <person name="Gonzalez-Rocha G."/>
        </authorList>
    </citation>
    <scope>NUCLEOTIDE SEQUENCE [LARGE SCALE GENOMIC DNA]</scope>
    <source>
        <strain evidence="13 18">UCO-494</strain>
    </source>
</reference>
<dbReference type="Proteomes" id="UP000294951">
    <property type="component" value="Unassembled WGS sequence"/>
</dbReference>
<dbReference type="Proteomes" id="UP000275975">
    <property type="component" value="Unassembled WGS sequence"/>
</dbReference>
<dbReference type="EMBL" id="QOHW01000021">
    <property type="protein sequence ID" value="RBZ18821.1"/>
    <property type="molecule type" value="Genomic_DNA"/>
</dbReference>
<evidence type="ECO:0000313" key="17">
    <source>
        <dbReference type="Proteomes" id="UP000294951"/>
    </source>
</evidence>
<dbReference type="Proteomes" id="UP000254657">
    <property type="component" value="Unassembled WGS sequence"/>
</dbReference>
<evidence type="ECO:0000313" key="14">
    <source>
        <dbReference type="Proteomes" id="UP000031820"/>
    </source>
</evidence>
<dbReference type="EMBL" id="CP068602">
    <property type="protein sequence ID" value="QQZ71839.1"/>
    <property type="molecule type" value="Genomic_DNA"/>
</dbReference>
<evidence type="ECO:0000313" key="5">
    <source>
        <dbReference type="EMBL" id="QOU52053.1"/>
    </source>
</evidence>
<protein>
    <submittedName>
        <fullName evidence="13">Uncharacterized protein</fullName>
    </submittedName>
</protein>
<dbReference type="Proteomes" id="UP000468995">
    <property type="component" value="Unassembled WGS sequence"/>
</dbReference>
<evidence type="ECO:0000313" key="18">
    <source>
        <dbReference type="Proteomes" id="UP000322977"/>
    </source>
</evidence>
<evidence type="ECO:0000313" key="2">
    <source>
        <dbReference type="EMBL" id="MDP0969766.1"/>
    </source>
</evidence>
<reference evidence="9" key="2">
    <citation type="submission" date="2018-07" db="EMBL/GenBank/DDBJ databases">
        <title>Draft genome sequence of Klebsiella pneumoniae K293.</title>
        <authorList>
            <person name="He F."/>
        </authorList>
    </citation>
    <scope>NUCLEOTIDE SEQUENCE</scope>
    <source>
        <strain evidence="9">K293</strain>
    </source>
</reference>
<name>A0A0F7IZW2_KLEPN</name>
<evidence type="ECO:0000313" key="21">
    <source>
        <dbReference type="Proteomes" id="UP000479475"/>
    </source>
</evidence>
<dbReference type="EMBL" id="RDAM01000001">
    <property type="protein sequence ID" value="RRF07009.1"/>
    <property type="molecule type" value="Genomic_DNA"/>
</dbReference>
<evidence type="ECO:0000313" key="1">
    <source>
        <dbReference type="EMBL" id="KII02383.1"/>
    </source>
</evidence>
<dbReference type="EMBL" id="VINI01000021">
    <property type="protein sequence ID" value="MSS33359.1"/>
    <property type="molecule type" value="Genomic_DNA"/>
</dbReference>
<dbReference type="Proteomes" id="UP000322977">
    <property type="component" value="Unassembled WGS sequence"/>
</dbReference>
<reference evidence="11 15" key="7">
    <citation type="journal article" date="2019" name="Antimicrob. Agents Chemother.">
        <title>Applying Rapid Whole Genome Sequencing to Predict Phenotypic Antimicrobial Susceptibility Testing Results Among Carbapenem-Resistant Klebsiella pneumoniae Clinical Isolates.</title>
        <authorList>
            <person name="Tamma P.D."/>
            <person name="Fan Y."/>
            <person name="Bergman Y."/>
            <person name="Pertea G."/>
            <person name="Kazmi A."/>
            <person name="Lewis S."/>
            <person name="Carroll K.C."/>
            <person name="Schatz M.C."/>
            <person name="Timp W."/>
            <person name="Simner P.J."/>
        </authorList>
    </citation>
    <scope>NUCLEOTIDE SEQUENCE [LARGE SCALE GENOMIC DNA]</scope>
    <source>
        <strain evidence="11 15">KLPN_104</strain>
    </source>
</reference>
<dbReference type="Proteomes" id="UP000439817">
    <property type="component" value="Chromosome"/>
</dbReference>
<dbReference type="EMBL" id="JRRF01000020">
    <property type="protein sequence ID" value="KII02383.1"/>
    <property type="molecule type" value="Genomic_DNA"/>
</dbReference>
<evidence type="ECO:0000313" key="9">
    <source>
        <dbReference type="EMBL" id="RDT94087.1"/>
    </source>
</evidence>
<evidence type="ECO:0000313" key="20">
    <source>
        <dbReference type="Proteomes" id="UP000468995"/>
    </source>
</evidence>
<dbReference type="EMBL" id="CP066534">
    <property type="protein sequence ID" value="QQL33868.1"/>
    <property type="molecule type" value="Genomic_DNA"/>
</dbReference>
<evidence type="ECO:0000313" key="3">
    <source>
        <dbReference type="EMBL" id="MSS33359.1"/>
    </source>
</evidence>
<reference evidence="4 21" key="12">
    <citation type="submission" date="2020-02" db="EMBL/GenBank/DDBJ databases">
        <title>Klebsiella pneumoniae genome sequencing and assembly.</title>
        <authorList>
            <person name="Starkova P.S."/>
            <person name="Sulyan O.S."/>
            <person name="Likholetova D.V."/>
            <person name="Ageevets V.A."/>
            <person name="Lazareva I.V."/>
            <person name="Sopova J.V."/>
            <person name="Sidorenko S.V."/>
        </authorList>
    </citation>
    <scope>NUCLEOTIDE SEQUENCE [LARGE SCALE GENOMIC DNA]</scope>
    <source>
        <strain evidence="4 21">2429</strain>
    </source>
</reference>
<reference evidence="2" key="15">
    <citation type="submission" date="2023-07" db="EMBL/GenBank/DDBJ databases">
        <authorList>
            <person name="Peng Z."/>
        </authorList>
    </citation>
    <scope>NUCLEOTIDE SEQUENCE</scope>
    <source>
        <strain evidence="2">KP219</strain>
    </source>
</reference>
<reference evidence="11" key="6">
    <citation type="submission" date="2018-10" db="EMBL/GenBank/DDBJ databases">
        <authorList>
            <person name="Fan Y."/>
            <person name="Timp W."/>
            <person name="Bergman Y."/>
            <person name="Tamma P."/>
            <person name="Simner P."/>
        </authorList>
    </citation>
    <scope>NUCLEOTIDE SEQUENCE</scope>
    <source>
        <strain evidence="11">KLPN_104</strain>
    </source>
</reference>
<reference evidence="7 23" key="14">
    <citation type="submission" date="2021-01" db="EMBL/GenBank/DDBJ databases">
        <title>Genome sequencing of apramycin resistant K. pneumoniae.</title>
        <authorList>
            <person name="Chen L."/>
            <person name="Kreiswirth B."/>
        </authorList>
    </citation>
    <scope>NUCLEOTIDE SEQUENCE [LARGE SCALE GENOMIC DNA]</scope>
    <source>
        <strain evidence="7 23">59493</strain>
    </source>
</reference>
<gene>
    <name evidence="10" type="ORF">BL124_00007055</name>
    <name evidence="8" type="ORF">DM078_22070</name>
    <name evidence="9" type="ORF">DW286_09450</name>
    <name evidence="12" type="ORF">E1814_18095</name>
    <name evidence="11" type="ORF">EAO17_12620</name>
    <name evidence="3" type="ORF">FME62_21560</name>
    <name evidence="13" type="ORF">FXN67_10685</name>
    <name evidence="4" type="ORF">G4V31_05665</name>
    <name evidence="5" type="ORF">GJJ08_001105</name>
    <name evidence="6" type="ORF">H3G96_001120</name>
    <name evidence="7" type="ORF">JMZ77_01105</name>
    <name evidence="1" type="ORF">LS45_21570</name>
    <name evidence="2" type="ORF">Q6294_22345</name>
</gene>
<reference evidence="5 19" key="11">
    <citation type="journal article" date="2020" name="Antibiotics">
        <title>Molecular Typing, Characterization of Antimicrobial Resistance, Virulence Profiling and Analysis of Whole-Genome Sequence of Clinical Klebsiella pneumoniae Isolates.</title>
        <authorList>
            <person name="Shelenkov A."/>
            <person name="Mikhaylova Y."/>
            <person name="Yanushevich Y."/>
            <person name="Samoilov A."/>
            <person name="Petrova L."/>
            <person name="Fomina V."/>
            <person name="Gusarov V."/>
            <person name="Zamyatin M."/>
            <person name="Shagin D."/>
            <person name="Akimkin V."/>
        </authorList>
    </citation>
    <scope>NUCLEOTIDE SEQUENCE [LARGE SCALE GENOMIC DNA]</scope>
    <source>
        <strain evidence="5 19">CriePir120</strain>
    </source>
</reference>
<dbReference type="KEGG" id="kpne:KU54_001120"/>
<dbReference type="Proteomes" id="UP000595568">
    <property type="component" value="Chromosome"/>
</dbReference>
<dbReference type="Proteomes" id="UP000532829">
    <property type="component" value="Chromosome"/>
</dbReference>
<dbReference type="Proteomes" id="UP000479475">
    <property type="component" value="Unassembled WGS sequence"/>
</dbReference>
<reference evidence="10 16" key="5">
    <citation type="submission" date="2018-10" db="EMBL/GenBank/DDBJ databases">
        <authorList>
            <person name="Vanduin D."/>
            <person name="Fouts D."/>
            <person name="Wright M."/>
            <person name="Sutton G."/>
            <person name="Nguyen K."/>
            <person name="Kreiswirth B."/>
            <person name="Chen L."/>
            <person name="Rojas L."/>
            <person name="Hujer A."/>
            <person name="Hujer K."/>
            <person name="Bonomo R."/>
            <person name="Adams M."/>
        </authorList>
    </citation>
    <scope>NUCLEOTIDE SEQUENCE [LARGE SCALE GENOMIC DNA]</scope>
    <source>
        <strain evidence="10 16">CRK0165</strain>
    </source>
</reference>